<protein>
    <submittedName>
        <fullName evidence="2">Uncharacterized protein</fullName>
    </submittedName>
</protein>
<evidence type="ECO:0000313" key="3">
    <source>
        <dbReference type="Proteomes" id="UP001180020"/>
    </source>
</evidence>
<sequence>MGKGGKAVPVAISTKGKEKVTSQWVEVSKSNNSSKEKLLGDAMKSAAPSQQRKKTSSIPPNKFAILQDIPESAELTFEETNETCQSLTVTNSEQIVLDSVQAHIETIQEDSPPNMASSLAKIDGITSVPLVPDHATQNASEIGIPFLSADALGSSQKIQTRSQTNVGYCQHQDLRQEVQLSSPPPHDSRQATNQSSTSEEVFPPFLFESPILVTELQLLPKLDIPFEIDLSSTPTDNSLVDKVSRPSKGGGKTQKNKNKGGSPLSKKKKNAGMKGSLPSKKSTKSYLT</sequence>
<accession>A0AAV9E9Z5</accession>
<dbReference type="EMBL" id="JAUJYO010000008">
    <property type="protein sequence ID" value="KAK1310021.1"/>
    <property type="molecule type" value="Genomic_DNA"/>
</dbReference>
<organism evidence="2 3">
    <name type="scientific">Acorus calamus</name>
    <name type="common">Sweet flag</name>
    <dbReference type="NCBI Taxonomy" id="4465"/>
    <lineage>
        <taxon>Eukaryota</taxon>
        <taxon>Viridiplantae</taxon>
        <taxon>Streptophyta</taxon>
        <taxon>Embryophyta</taxon>
        <taxon>Tracheophyta</taxon>
        <taxon>Spermatophyta</taxon>
        <taxon>Magnoliopsida</taxon>
        <taxon>Liliopsida</taxon>
        <taxon>Acoraceae</taxon>
        <taxon>Acorus</taxon>
    </lineage>
</organism>
<reference evidence="2" key="2">
    <citation type="submission" date="2023-06" db="EMBL/GenBank/DDBJ databases">
        <authorList>
            <person name="Ma L."/>
            <person name="Liu K.-W."/>
            <person name="Li Z."/>
            <person name="Hsiao Y.-Y."/>
            <person name="Qi Y."/>
            <person name="Fu T."/>
            <person name="Tang G."/>
            <person name="Zhang D."/>
            <person name="Sun W.-H."/>
            <person name="Liu D.-K."/>
            <person name="Li Y."/>
            <person name="Chen G.-Z."/>
            <person name="Liu X.-D."/>
            <person name="Liao X.-Y."/>
            <person name="Jiang Y.-T."/>
            <person name="Yu X."/>
            <person name="Hao Y."/>
            <person name="Huang J."/>
            <person name="Zhao X.-W."/>
            <person name="Ke S."/>
            <person name="Chen Y.-Y."/>
            <person name="Wu W.-L."/>
            <person name="Hsu J.-L."/>
            <person name="Lin Y.-F."/>
            <person name="Huang M.-D."/>
            <person name="Li C.-Y."/>
            <person name="Huang L."/>
            <person name="Wang Z.-W."/>
            <person name="Zhao X."/>
            <person name="Zhong W.-Y."/>
            <person name="Peng D.-H."/>
            <person name="Ahmad S."/>
            <person name="Lan S."/>
            <person name="Zhang J.-S."/>
            <person name="Tsai W.-C."/>
            <person name="Van De Peer Y."/>
            <person name="Liu Z.-J."/>
        </authorList>
    </citation>
    <scope>NUCLEOTIDE SEQUENCE</scope>
    <source>
        <strain evidence="2">CP</strain>
        <tissue evidence="2">Leaves</tissue>
    </source>
</reference>
<name>A0AAV9E9Z5_ACOCL</name>
<feature type="region of interest" description="Disordered" evidence="1">
    <location>
        <begin position="179"/>
        <end position="199"/>
    </location>
</feature>
<feature type="region of interest" description="Disordered" evidence="1">
    <location>
        <begin position="1"/>
        <end position="62"/>
    </location>
</feature>
<feature type="region of interest" description="Disordered" evidence="1">
    <location>
        <begin position="230"/>
        <end position="288"/>
    </location>
</feature>
<feature type="compositionally biased region" description="Polar residues" evidence="1">
    <location>
        <begin position="190"/>
        <end position="199"/>
    </location>
</feature>
<evidence type="ECO:0000256" key="1">
    <source>
        <dbReference type="SAM" id="MobiDB-lite"/>
    </source>
</evidence>
<evidence type="ECO:0000313" key="2">
    <source>
        <dbReference type="EMBL" id="KAK1310021.1"/>
    </source>
</evidence>
<dbReference type="AlphaFoldDB" id="A0AAV9E9Z5"/>
<reference evidence="2" key="1">
    <citation type="journal article" date="2023" name="Nat. Commun.">
        <title>Diploid and tetraploid genomes of Acorus and the evolution of monocots.</title>
        <authorList>
            <person name="Ma L."/>
            <person name="Liu K.W."/>
            <person name="Li Z."/>
            <person name="Hsiao Y.Y."/>
            <person name="Qi Y."/>
            <person name="Fu T."/>
            <person name="Tang G.D."/>
            <person name="Zhang D."/>
            <person name="Sun W.H."/>
            <person name="Liu D.K."/>
            <person name="Li Y."/>
            <person name="Chen G.Z."/>
            <person name="Liu X.D."/>
            <person name="Liao X.Y."/>
            <person name="Jiang Y.T."/>
            <person name="Yu X."/>
            <person name="Hao Y."/>
            <person name="Huang J."/>
            <person name="Zhao X.W."/>
            <person name="Ke S."/>
            <person name="Chen Y.Y."/>
            <person name="Wu W.L."/>
            <person name="Hsu J.L."/>
            <person name="Lin Y.F."/>
            <person name="Huang M.D."/>
            <person name="Li C.Y."/>
            <person name="Huang L."/>
            <person name="Wang Z.W."/>
            <person name="Zhao X."/>
            <person name="Zhong W.Y."/>
            <person name="Peng D.H."/>
            <person name="Ahmad S."/>
            <person name="Lan S."/>
            <person name="Zhang J.S."/>
            <person name="Tsai W.C."/>
            <person name="Van de Peer Y."/>
            <person name="Liu Z.J."/>
        </authorList>
    </citation>
    <scope>NUCLEOTIDE SEQUENCE</scope>
    <source>
        <strain evidence="2">CP</strain>
    </source>
</reference>
<keyword evidence="3" id="KW-1185">Reference proteome</keyword>
<proteinExistence type="predicted"/>
<dbReference type="Proteomes" id="UP001180020">
    <property type="component" value="Unassembled WGS sequence"/>
</dbReference>
<gene>
    <name evidence="2" type="ORF">QJS10_CPA08g00649</name>
</gene>
<comment type="caution">
    <text evidence="2">The sequence shown here is derived from an EMBL/GenBank/DDBJ whole genome shotgun (WGS) entry which is preliminary data.</text>
</comment>